<reference evidence="1" key="1">
    <citation type="journal article" date="2020" name="Nature">
        <title>Giant virus diversity and host interactions through global metagenomics.</title>
        <authorList>
            <person name="Schulz F."/>
            <person name="Roux S."/>
            <person name="Paez-Espino D."/>
            <person name="Jungbluth S."/>
            <person name="Walsh D.A."/>
            <person name="Denef V.J."/>
            <person name="McMahon K.D."/>
            <person name="Konstantinidis K.T."/>
            <person name="Eloe-Fadrosh E.A."/>
            <person name="Kyrpides N.C."/>
            <person name="Woyke T."/>
        </authorList>
    </citation>
    <scope>NUCLEOTIDE SEQUENCE</scope>
    <source>
        <strain evidence="1">GVMAG-M-3300001351-8</strain>
    </source>
</reference>
<accession>A0A6C0EJH0</accession>
<proteinExistence type="predicted"/>
<protein>
    <submittedName>
        <fullName evidence="1">Uncharacterized protein</fullName>
    </submittedName>
</protein>
<dbReference type="AlphaFoldDB" id="A0A6C0EJH0"/>
<sequence>MEIFNNGKFINKEYGCLSNHSDTLLNSEKMFLIRYININDLR</sequence>
<organism evidence="1">
    <name type="scientific">viral metagenome</name>
    <dbReference type="NCBI Taxonomy" id="1070528"/>
    <lineage>
        <taxon>unclassified sequences</taxon>
        <taxon>metagenomes</taxon>
        <taxon>organismal metagenomes</taxon>
    </lineage>
</organism>
<evidence type="ECO:0000313" key="1">
    <source>
        <dbReference type="EMBL" id="QHT29187.1"/>
    </source>
</evidence>
<dbReference type="EMBL" id="MN738870">
    <property type="protein sequence ID" value="QHT29187.1"/>
    <property type="molecule type" value="Genomic_DNA"/>
</dbReference>
<name>A0A6C0EJH0_9ZZZZ</name>